<evidence type="ECO:0000256" key="3">
    <source>
        <dbReference type="ARBA" id="ARBA00022842"/>
    </source>
</evidence>
<dbReference type="AlphaFoldDB" id="A0A316YUD1"/>
<dbReference type="InterPro" id="IPR029017">
    <property type="entry name" value="Enolase-like_N"/>
</dbReference>
<keyword evidence="2" id="KW-0479">Metal-binding</keyword>
<dbReference type="RefSeq" id="XP_025380039.1">
    <property type="nucleotide sequence ID" value="XM_025519059.1"/>
</dbReference>
<dbReference type="OrthoDB" id="14161at2759"/>
<evidence type="ECO:0000256" key="2">
    <source>
        <dbReference type="ARBA" id="ARBA00022723"/>
    </source>
</evidence>
<dbReference type="PANTHER" id="PTHR13794:SF58">
    <property type="entry name" value="MITOCHONDRIAL ENOLASE SUPERFAMILY MEMBER 1"/>
    <property type="match status" value="1"/>
</dbReference>
<comment type="cofactor">
    <cofactor evidence="1">
        <name>Mg(2+)</name>
        <dbReference type="ChEBI" id="CHEBI:18420"/>
    </cofactor>
</comment>
<dbReference type="GO" id="GO:0016836">
    <property type="term" value="F:hydro-lyase activity"/>
    <property type="evidence" value="ECO:0007669"/>
    <property type="project" value="TreeGrafter"/>
</dbReference>
<sequence>MADLYIVDFSIHDVRFPTNLSGDGTDAMNKECDYSAAYVILYTGPKGSAANKDLNDASASPRGFGMTFTIGRGNEICCAAIKSLVEHALLGKSVRSLTSDMGKTWEALVTDCQLRWLGPEKGVIHLASAAAVNAVWDLYARIEGKPLWLLIASMSPKELVSIVPFKYISDLVTPAEALAIFEAAEKDKAKRIAELQADGYPAYTTSAGWSGYDDAKVARLTRSALAQGFNHFKLKVGANLEDDKRRLGLVRSIVDNPAEIPKGWVRPSEASVAGKNAGPTGAVVMIDANQVFDVSEAIDYISQLASFKPWFIEEPTSPDDALGHAAIRKALLPLGVGVATGEHAHSRVVFKQLLQADAIDVVQIDSCRLAGPQEVLAVMLMARKCGKIVCPHAGGVGLCEYVQHLSLLDYVCVSTTMERNVLEWVDHLHEHFKDPAKISEKGRYVAPSAPGYSMEMLASSIEDYTFPTGSYWSKGTARTPPKVEGH</sequence>
<dbReference type="InterPro" id="IPR029065">
    <property type="entry name" value="Enolase_C-like"/>
</dbReference>
<protein>
    <submittedName>
        <fullName evidence="5">Enolase C-terminal domain-like protein</fullName>
    </submittedName>
</protein>
<dbReference type="SUPFAM" id="SSF51604">
    <property type="entry name" value="Enolase C-terminal domain-like"/>
    <property type="match status" value="1"/>
</dbReference>
<dbReference type="Gene3D" id="3.30.390.10">
    <property type="entry name" value="Enolase-like, N-terminal domain"/>
    <property type="match status" value="1"/>
</dbReference>
<dbReference type="Pfam" id="PF13378">
    <property type="entry name" value="MR_MLE_C"/>
    <property type="match status" value="1"/>
</dbReference>
<keyword evidence="6" id="KW-1185">Reference proteome</keyword>
<proteinExistence type="predicted"/>
<dbReference type="GO" id="GO:0009063">
    <property type="term" value="P:amino acid catabolic process"/>
    <property type="evidence" value="ECO:0007669"/>
    <property type="project" value="InterPro"/>
</dbReference>
<dbReference type="InterPro" id="IPR046945">
    <property type="entry name" value="RHMD-like"/>
</dbReference>
<evidence type="ECO:0000256" key="1">
    <source>
        <dbReference type="ARBA" id="ARBA00001946"/>
    </source>
</evidence>
<dbReference type="SUPFAM" id="SSF54826">
    <property type="entry name" value="Enolase N-terminal domain-like"/>
    <property type="match status" value="1"/>
</dbReference>
<dbReference type="InterPro" id="IPR018110">
    <property type="entry name" value="Mandel_Rmase/mucon_lact_enz_CS"/>
</dbReference>
<dbReference type="InterPro" id="IPR013342">
    <property type="entry name" value="Mandelate_racemase_C"/>
</dbReference>
<evidence type="ECO:0000313" key="5">
    <source>
        <dbReference type="EMBL" id="PWN92841.1"/>
    </source>
</evidence>
<keyword evidence="3" id="KW-0460">Magnesium</keyword>
<dbReference type="PANTHER" id="PTHR13794">
    <property type="entry name" value="ENOLASE SUPERFAMILY, MANDELATE RACEMASE"/>
    <property type="match status" value="1"/>
</dbReference>
<name>A0A316YUD1_9BASI</name>
<dbReference type="PROSITE" id="PS00909">
    <property type="entry name" value="MR_MLE_2"/>
    <property type="match status" value="1"/>
</dbReference>
<dbReference type="SMART" id="SM00922">
    <property type="entry name" value="MR_MLE"/>
    <property type="match status" value="1"/>
</dbReference>
<dbReference type="Proteomes" id="UP000245768">
    <property type="component" value="Unassembled WGS sequence"/>
</dbReference>
<feature type="domain" description="Mandelate racemase/muconate lactonizing enzyme C-terminal" evidence="4">
    <location>
        <begin position="214"/>
        <end position="333"/>
    </location>
</feature>
<accession>A0A316YUD1</accession>
<dbReference type="InterPro" id="IPR036849">
    <property type="entry name" value="Enolase-like_C_sf"/>
</dbReference>
<gene>
    <name evidence="5" type="ORF">FA10DRAFT_236041</name>
</gene>
<evidence type="ECO:0000259" key="4">
    <source>
        <dbReference type="SMART" id="SM00922"/>
    </source>
</evidence>
<dbReference type="GeneID" id="37040975"/>
<dbReference type="GO" id="GO:0016052">
    <property type="term" value="P:carbohydrate catabolic process"/>
    <property type="evidence" value="ECO:0007669"/>
    <property type="project" value="TreeGrafter"/>
</dbReference>
<dbReference type="SFLD" id="SFLDS00001">
    <property type="entry name" value="Enolase"/>
    <property type="match status" value="1"/>
</dbReference>
<dbReference type="EMBL" id="KZ819634">
    <property type="protein sequence ID" value="PWN92841.1"/>
    <property type="molecule type" value="Genomic_DNA"/>
</dbReference>
<dbReference type="InParanoid" id="A0A316YUD1"/>
<dbReference type="STRING" id="215250.A0A316YUD1"/>
<reference evidence="5 6" key="1">
    <citation type="journal article" date="2018" name="Mol. Biol. Evol.">
        <title>Broad Genomic Sampling Reveals a Smut Pathogenic Ancestry of the Fungal Clade Ustilaginomycotina.</title>
        <authorList>
            <person name="Kijpornyongpan T."/>
            <person name="Mondo S.J."/>
            <person name="Barry K."/>
            <person name="Sandor L."/>
            <person name="Lee J."/>
            <person name="Lipzen A."/>
            <person name="Pangilinan J."/>
            <person name="LaButti K."/>
            <person name="Hainaut M."/>
            <person name="Henrissat B."/>
            <person name="Grigoriev I.V."/>
            <person name="Spatafora J.W."/>
            <person name="Aime M.C."/>
        </authorList>
    </citation>
    <scope>NUCLEOTIDE SEQUENCE [LARGE SCALE GENOMIC DNA]</scope>
    <source>
        <strain evidence="5 6">MCA 4198</strain>
    </source>
</reference>
<dbReference type="GO" id="GO:0000287">
    <property type="term" value="F:magnesium ion binding"/>
    <property type="evidence" value="ECO:0007669"/>
    <property type="project" value="TreeGrafter"/>
</dbReference>
<evidence type="ECO:0000313" key="6">
    <source>
        <dbReference type="Proteomes" id="UP000245768"/>
    </source>
</evidence>
<dbReference type="Gene3D" id="3.20.20.120">
    <property type="entry name" value="Enolase-like C-terminal domain"/>
    <property type="match status" value="1"/>
</dbReference>
<organism evidence="5 6">
    <name type="scientific">Acaromyces ingoldii</name>
    <dbReference type="NCBI Taxonomy" id="215250"/>
    <lineage>
        <taxon>Eukaryota</taxon>
        <taxon>Fungi</taxon>
        <taxon>Dikarya</taxon>
        <taxon>Basidiomycota</taxon>
        <taxon>Ustilaginomycotina</taxon>
        <taxon>Exobasidiomycetes</taxon>
        <taxon>Exobasidiales</taxon>
        <taxon>Cryptobasidiaceae</taxon>
        <taxon>Acaromyces</taxon>
    </lineage>
</organism>